<keyword evidence="4" id="KW-1185">Reference proteome</keyword>
<feature type="signal peptide" evidence="2">
    <location>
        <begin position="1"/>
        <end position="17"/>
    </location>
</feature>
<evidence type="ECO:0000256" key="2">
    <source>
        <dbReference type="SAM" id="SignalP"/>
    </source>
</evidence>
<keyword evidence="2" id="KW-0732">Signal</keyword>
<sequence>MSPRLRFLLLLAPALLAGCDLLGIETLSQQQARRAEEGKAIGSACRHAGRAIEDCYALNKKADKAAIFAGWREMNDYMAENKIEVLQPSLPSPEAMALKQAAAEAAAAAEEEAYDEPPAPRGKKSAHGG</sequence>
<feature type="region of interest" description="Disordered" evidence="1">
    <location>
        <begin position="107"/>
        <end position="129"/>
    </location>
</feature>
<organism evidence="3 4">
    <name type="scientific">Rubrivivax albus</name>
    <dbReference type="NCBI Taxonomy" id="2499835"/>
    <lineage>
        <taxon>Bacteria</taxon>
        <taxon>Pseudomonadati</taxon>
        <taxon>Pseudomonadota</taxon>
        <taxon>Betaproteobacteria</taxon>
        <taxon>Burkholderiales</taxon>
        <taxon>Sphaerotilaceae</taxon>
        <taxon>Rubrivivax</taxon>
    </lineage>
</organism>
<dbReference type="OrthoDB" id="8527508at2"/>
<protein>
    <submittedName>
        <fullName evidence="3">Uncharacterized protein</fullName>
    </submittedName>
</protein>
<dbReference type="EMBL" id="SACT01000003">
    <property type="protein sequence ID" value="RVT51612.1"/>
    <property type="molecule type" value="Genomic_DNA"/>
</dbReference>
<feature type="chain" id="PRO_5018708551" evidence="2">
    <location>
        <begin position="18"/>
        <end position="129"/>
    </location>
</feature>
<accession>A0A3S2UQ70</accession>
<gene>
    <name evidence="3" type="ORF">ENE75_12405</name>
</gene>
<proteinExistence type="predicted"/>
<comment type="caution">
    <text evidence="3">The sequence shown here is derived from an EMBL/GenBank/DDBJ whole genome shotgun (WGS) entry which is preliminary data.</text>
</comment>
<dbReference type="PROSITE" id="PS51257">
    <property type="entry name" value="PROKAR_LIPOPROTEIN"/>
    <property type="match status" value="1"/>
</dbReference>
<evidence type="ECO:0000256" key="1">
    <source>
        <dbReference type="SAM" id="MobiDB-lite"/>
    </source>
</evidence>
<evidence type="ECO:0000313" key="4">
    <source>
        <dbReference type="Proteomes" id="UP000288178"/>
    </source>
</evidence>
<dbReference type="Proteomes" id="UP000288178">
    <property type="component" value="Unassembled WGS sequence"/>
</dbReference>
<dbReference type="RefSeq" id="WP_128198613.1">
    <property type="nucleotide sequence ID" value="NZ_SACT01000003.1"/>
</dbReference>
<name>A0A3S2UQ70_9BURK</name>
<dbReference type="AlphaFoldDB" id="A0A3S2UQ70"/>
<reference evidence="3 4" key="1">
    <citation type="submission" date="2019-01" db="EMBL/GenBank/DDBJ databases">
        <authorList>
            <person name="Chen W.-M."/>
        </authorList>
    </citation>
    <scope>NUCLEOTIDE SEQUENCE [LARGE SCALE GENOMIC DNA]</scope>
    <source>
        <strain evidence="3 4">ICH-3</strain>
    </source>
</reference>
<evidence type="ECO:0000313" key="3">
    <source>
        <dbReference type="EMBL" id="RVT51612.1"/>
    </source>
</evidence>